<keyword evidence="2" id="KW-0479">Metal-binding</keyword>
<dbReference type="Pfam" id="PF00098">
    <property type="entry name" value="zf-CCHC"/>
    <property type="match status" value="1"/>
</dbReference>
<evidence type="ECO:0000256" key="5">
    <source>
        <dbReference type="PROSITE-ProRule" id="PRU00047"/>
    </source>
</evidence>
<dbReference type="Pfam" id="PF07727">
    <property type="entry name" value="RVT_2"/>
    <property type="match status" value="1"/>
</dbReference>
<dbReference type="InterPro" id="IPR036875">
    <property type="entry name" value="Znf_CCHC_sf"/>
</dbReference>
<dbReference type="CDD" id="cd09272">
    <property type="entry name" value="RNase_HI_RT_Ty1"/>
    <property type="match status" value="1"/>
</dbReference>
<proteinExistence type="predicted"/>
<dbReference type="GO" id="GO:0008270">
    <property type="term" value="F:zinc ion binding"/>
    <property type="evidence" value="ECO:0007669"/>
    <property type="project" value="UniProtKB-KW"/>
</dbReference>
<evidence type="ECO:0000256" key="3">
    <source>
        <dbReference type="ARBA" id="ARBA00022750"/>
    </source>
</evidence>
<dbReference type="GO" id="GO:0006508">
    <property type="term" value="P:proteolysis"/>
    <property type="evidence" value="ECO:0007669"/>
    <property type="project" value="UniProtKB-KW"/>
</dbReference>
<dbReference type="Gene3D" id="4.10.60.10">
    <property type="entry name" value="Zinc finger, CCHC-type"/>
    <property type="match status" value="1"/>
</dbReference>
<dbReference type="Gene3D" id="3.30.420.10">
    <property type="entry name" value="Ribonuclease H-like superfamily/Ribonuclease H"/>
    <property type="match status" value="1"/>
</dbReference>
<keyword evidence="1" id="KW-0645">Protease</keyword>
<dbReference type="GO" id="GO:0004190">
    <property type="term" value="F:aspartic-type endopeptidase activity"/>
    <property type="evidence" value="ECO:0007669"/>
    <property type="project" value="UniProtKB-KW"/>
</dbReference>
<dbReference type="InterPro" id="IPR043502">
    <property type="entry name" value="DNA/RNA_pol_sf"/>
</dbReference>
<dbReference type="Pfam" id="PF14223">
    <property type="entry name" value="Retrotran_gag_2"/>
    <property type="match status" value="1"/>
</dbReference>
<dbReference type="InterPro" id="IPR054722">
    <property type="entry name" value="PolX-like_BBD"/>
</dbReference>
<dbReference type="InterPro" id="IPR012337">
    <property type="entry name" value="RNaseH-like_sf"/>
</dbReference>
<evidence type="ECO:0000256" key="1">
    <source>
        <dbReference type="ARBA" id="ARBA00022670"/>
    </source>
</evidence>
<dbReference type="SMART" id="SM00343">
    <property type="entry name" value="ZnF_C2HC"/>
    <property type="match status" value="1"/>
</dbReference>
<evidence type="ECO:0000256" key="2">
    <source>
        <dbReference type="ARBA" id="ARBA00022723"/>
    </source>
</evidence>
<dbReference type="GO" id="GO:0003676">
    <property type="term" value="F:nucleic acid binding"/>
    <property type="evidence" value="ECO:0007669"/>
    <property type="project" value="InterPro"/>
</dbReference>
<dbReference type="InterPro" id="IPR001584">
    <property type="entry name" value="Integrase_cat-core"/>
</dbReference>
<dbReference type="Pfam" id="PF25597">
    <property type="entry name" value="SH3_retrovirus"/>
    <property type="match status" value="1"/>
</dbReference>
<evidence type="ECO:0000259" key="8">
    <source>
        <dbReference type="PROSITE" id="PS50994"/>
    </source>
</evidence>
<sequence>MALVPAGAGADPARGSSGSAFSYPQLTATNYTSWCIRVQAMMEDQGVWDAIEPAAGVAVDPRRDKKARSHLLQSQPEDLLMQVAKKRSAKEVWDCLKTRFVGADRVREARLQTLKGEFGAMVMEPGETLDQYAGRITAMSVRHSALGSTLGDSAMVKKLFDTVPEKFVSLVAGIEQFYDIDTMPFEEAVGRLKAYEERMRKKKAAAGGVTTDGQVLLTQAEWEAHFKKNGGESSPPQKNKPSGEGAGRGQGGRGRGRGRGAGGRGGTPRGDSGAGSGGGGRDKSHIKCFNCEEYGHYSNQCPHPKKKKGEAHLAQTEDAGPALLLAVTEDVPERASCGLVVREQRVWPKLLLADAGGHAGDVWFLDNGASNHMTGDRSKFRELDESITGRVKFGDASTVQIKGKGSILFSCKNDDQWLLQDVYYIPSLQCNMVSLGQLTETGHRVVMDEDVLEVFDKSPWRLVMKPRRPGLAVACAAGTRKFSSNETAGGQGDGGGVPAIVHPNQLCQSCLVAKQARAPFPAAAHFRAEEPLELLHIDLCGPITPNTMSGNRYFFLIVDDYSRWIWVFVLKTKDQSLDAFVKFKPLAENTAGRRVKTLRSDRGGEFLSGEFAQVCEEAGIQRHLTAPYSPQQNGVVERRNRTVMAMARSLLKGMRVPGRFWGEAVRHAVHLLNRLPTKAMGDRTPFEAWTGRKPQLGHLKVFGCTAHAKNTQPHLKKLDDRSAPYVYLGVEEGSKAHRLFDPRRGRIHVSRDVVFEENVPWEWTSAAGQEPTDFAMEEEPGEQLPSPATAAGVVPPYQAPSPGRRAGKEAVVAAEEVPSPASPVAASPTLPGTPTPGSPSTNSAGVVPSPGTDDNIDTDDGPRRYRSLADVLREAPRVDLVEDECDGEALLAESEEPSSYREAAGQPAWEEAMQREMEAIEKNKTWELAMLPAGHRAIGLKWVYKLKKNTAGEIIKHKARLVAKGYVQKQGVDFEEVFAPVARLDTVRVVLAVAADRRWQVHHLDVKSAFLNGELEEEVYVAQPEGFARSGKEHLVLKLHKALYGLRQAPRAWNIRLDRSLRELGFDRCTQEQAVYTRGRGSDGIIVGVYVDDLIVTGENPSELKVFKEQMMGEFEMSDLGLLTYYLGIEVDQDESATTLKQTAYAKKLLSQFGMMECNSVSIPIDPRSQLSKDPEGHPVDATEYRRIIGSLRYLLHTRPDLSYAVGVASRFMERPTVMHFKAVKQILRYIKGTMDYGLVYAAGTGALKITGYTDSDLAGDLDDRRSTGGMAFYINQSLVAWSSQKQKTVALSSCEAEFMAATTAACQALWLRLLLAEVAGVEEKAVKLFVDNRSAIALMKNPVFHGRSKHIDTRYHFIRECVDGGQIVVEFVRTEEQRADALTKGLPAAKLVTARHLLGVRSLGSRQN</sequence>
<dbReference type="EMBL" id="DP000009">
    <property type="protein sequence ID" value="ABF94034.1"/>
    <property type="molecule type" value="Genomic_DNA"/>
</dbReference>
<dbReference type="InterPro" id="IPR057670">
    <property type="entry name" value="SH3_retrovirus"/>
</dbReference>
<dbReference type="PROSITE" id="PS50994">
    <property type="entry name" value="INTEGRASE"/>
    <property type="match status" value="1"/>
</dbReference>
<keyword evidence="4" id="KW-0378">Hydrolase</keyword>
<dbReference type="InterPro" id="IPR013103">
    <property type="entry name" value="RVT_2"/>
</dbReference>
<feature type="compositionally biased region" description="Low complexity" evidence="6">
    <location>
        <begin position="809"/>
        <end position="830"/>
    </location>
</feature>
<feature type="compositionally biased region" description="Polar residues" evidence="6">
    <location>
        <begin position="231"/>
        <end position="240"/>
    </location>
</feature>
<gene>
    <name evidence="9" type="ordered locus">LOC_Os03g05850</name>
</gene>
<dbReference type="SUPFAM" id="SSF57756">
    <property type="entry name" value="Retrovirus zinc finger-like domains"/>
    <property type="match status" value="1"/>
</dbReference>
<keyword evidence="3" id="KW-0064">Aspartyl protease</keyword>
<organism evidence="9">
    <name type="scientific">Oryza sativa subsp. japonica</name>
    <name type="common">Rice</name>
    <dbReference type="NCBI Taxonomy" id="39947"/>
    <lineage>
        <taxon>Eukaryota</taxon>
        <taxon>Viridiplantae</taxon>
        <taxon>Streptophyta</taxon>
        <taxon>Embryophyta</taxon>
        <taxon>Tracheophyta</taxon>
        <taxon>Spermatophyta</taxon>
        <taxon>Magnoliopsida</taxon>
        <taxon>Liliopsida</taxon>
        <taxon>Poales</taxon>
        <taxon>Poaceae</taxon>
        <taxon>BOP clade</taxon>
        <taxon>Oryzoideae</taxon>
        <taxon>Oryzeae</taxon>
        <taxon>Oryzinae</taxon>
        <taxon>Oryza</taxon>
        <taxon>Oryza sativa</taxon>
    </lineage>
</organism>
<dbReference type="GO" id="GO:0015074">
    <property type="term" value="P:DNA integration"/>
    <property type="evidence" value="ECO:0007669"/>
    <property type="project" value="InterPro"/>
</dbReference>
<protein>
    <submittedName>
        <fullName evidence="9">Retrotransposon protein, putative, unclassified</fullName>
    </submittedName>
</protein>
<evidence type="ECO:0000256" key="4">
    <source>
        <dbReference type="ARBA" id="ARBA00022801"/>
    </source>
</evidence>
<evidence type="ECO:0000256" key="6">
    <source>
        <dbReference type="SAM" id="MobiDB-lite"/>
    </source>
</evidence>
<dbReference type="SUPFAM" id="SSF56672">
    <property type="entry name" value="DNA/RNA polymerases"/>
    <property type="match status" value="1"/>
</dbReference>
<dbReference type="PANTHER" id="PTHR42648">
    <property type="entry name" value="TRANSPOSASE, PUTATIVE-RELATED"/>
    <property type="match status" value="1"/>
</dbReference>
<dbReference type="InterPro" id="IPR001878">
    <property type="entry name" value="Znf_CCHC"/>
</dbReference>
<dbReference type="InterPro" id="IPR039537">
    <property type="entry name" value="Retrotran_Ty1/copia-like"/>
</dbReference>
<name>Q10RM4_ORYSJ</name>
<evidence type="ECO:0000313" key="9">
    <source>
        <dbReference type="EMBL" id="ABF94034.1"/>
    </source>
</evidence>
<evidence type="ECO:0000259" key="7">
    <source>
        <dbReference type="PROSITE" id="PS50158"/>
    </source>
</evidence>
<dbReference type="InterPro" id="IPR036397">
    <property type="entry name" value="RNaseH_sf"/>
</dbReference>
<dbReference type="InterPro" id="IPR025314">
    <property type="entry name" value="DUF4219"/>
</dbReference>
<reference evidence="9" key="1">
    <citation type="journal article" date="2005" name="Genome Res.">
        <title>Sequence, annotation, and analysis of synteny between rice chromosome 3 and diverged grass species.</title>
        <authorList>
            <consortium name="Rice Chromosome 3 Sequencing Consortium"/>
            <person name="Buell C.R."/>
            <person name="Yuan Q."/>
            <person name="Ouyang S."/>
            <person name="Liu J."/>
            <person name="Zhu W."/>
            <person name="Wang A."/>
            <person name="Maiti R."/>
            <person name="Haas B."/>
            <person name="Wortman J."/>
            <person name="Pertea M."/>
            <person name="Jones K.M."/>
            <person name="Kim M."/>
            <person name="Overton L."/>
            <person name="Tsitrin T."/>
            <person name="Fadrosh D."/>
            <person name="Bera J."/>
            <person name="Weaver B."/>
            <person name="Jin S."/>
            <person name="Johri S."/>
            <person name="Reardon M."/>
            <person name="Webb K."/>
            <person name="Hill J."/>
            <person name="Moffat K."/>
            <person name="Tallon L."/>
            <person name="Van Aken S."/>
            <person name="Lewis M."/>
            <person name="Utterback T."/>
            <person name="Feldblyum T."/>
            <person name="Zismann V."/>
            <person name="Iobst S."/>
            <person name="Hsiao J."/>
            <person name="de Vazeille A.R."/>
            <person name="Salzberg S.L."/>
            <person name="White O."/>
            <person name="Fraser C."/>
            <person name="Yu Y."/>
            <person name="Kim H."/>
            <person name="Rambo T."/>
            <person name="Currie J."/>
            <person name="Collura K."/>
            <person name="Kernodle-Thompson S."/>
            <person name="Wei F."/>
            <person name="Kudrna K."/>
            <person name="Ammiraju J.S."/>
            <person name="Luo M."/>
            <person name="Goicoechea J.L."/>
            <person name="Wing R.A."/>
            <person name="Henry D."/>
            <person name="Oates R."/>
            <person name="Palmer M."/>
            <person name="Pries G."/>
            <person name="Saski C."/>
            <person name="Simmons J."/>
            <person name="Soderlund C."/>
            <person name="Nelson W."/>
            <person name="de la Bastide M."/>
            <person name="Spiegel L."/>
            <person name="Nascimento L."/>
            <person name="Huang E."/>
            <person name="Preston R."/>
            <person name="Zutavern T."/>
            <person name="Palmer L."/>
            <person name="O'Shaughnessy A."/>
            <person name="Dike S."/>
            <person name="McCombie W.R."/>
            <person name="Minx P."/>
            <person name="Cordum H."/>
            <person name="Wilson R."/>
            <person name="Jin W."/>
            <person name="Lee H.R."/>
            <person name="Jiang J."/>
            <person name="Jackson S."/>
        </authorList>
    </citation>
    <scope>NUCLEOTIDE SEQUENCE [LARGE SCALE GENOMIC DNA]</scope>
</reference>
<feature type="compositionally biased region" description="Gly residues" evidence="6">
    <location>
        <begin position="244"/>
        <end position="279"/>
    </location>
</feature>
<reference evidence="9" key="2">
    <citation type="submission" date="2006-06" db="EMBL/GenBank/DDBJ databases">
        <authorList>
            <person name="Buell R."/>
            <person name="Wing R.A."/>
            <person name="McCombie W.A."/>
            <person name="Ouyang S."/>
        </authorList>
    </citation>
    <scope>NUCLEOTIDE SEQUENCE</scope>
</reference>
<feature type="region of interest" description="Disordered" evidence="6">
    <location>
        <begin position="775"/>
        <end position="863"/>
    </location>
</feature>
<feature type="region of interest" description="Disordered" evidence="6">
    <location>
        <begin position="227"/>
        <end position="282"/>
    </location>
</feature>
<feature type="domain" description="CCHC-type" evidence="7">
    <location>
        <begin position="287"/>
        <end position="302"/>
    </location>
</feature>
<dbReference type="SUPFAM" id="SSF53098">
    <property type="entry name" value="Ribonuclease H-like"/>
    <property type="match status" value="1"/>
</dbReference>
<dbReference type="Pfam" id="PF13961">
    <property type="entry name" value="DUF4219"/>
    <property type="match status" value="1"/>
</dbReference>
<dbReference type="PROSITE" id="PS50158">
    <property type="entry name" value="ZF_CCHC"/>
    <property type="match status" value="1"/>
</dbReference>
<dbReference type="Pfam" id="PF22936">
    <property type="entry name" value="Pol_BBD"/>
    <property type="match status" value="1"/>
</dbReference>
<accession>Q10RM4</accession>
<dbReference type="Pfam" id="PF00665">
    <property type="entry name" value="rve"/>
    <property type="match status" value="1"/>
</dbReference>
<dbReference type="PANTHER" id="PTHR42648:SF25">
    <property type="entry name" value="RNA-DIRECTED DNA POLYMERASE"/>
    <property type="match status" value="1"/>
</dbReference>
<feature type="domain" description="Integrase catalytic" evidence="8">
    <location>
        <begin position="527"/>
        <end position="693"/>
    </location>
</feature>
<keyword evidence="5" id="KW-0863">Zinc-finger</keyword>
<keyword evidence="5" id="KW-0862">Zinc</keyword>